<dbReference type="GO" id="GO:0005992">
    <property type="term" value="P:trehalose biosynthetic process"/>
    <property type="evidence" value="ECO:0007669"/>
    <property type="project" value="InterPro"/>
</dbReference>
<dbReference type="FunFam" id="3.40.50.2000:FF:000010">
    <property type="entry name" value="Alpha,alpha-trehalose-phosphate synthase"/>
    <property type="match status" value="1"/>
</dbReference>
<gene>
    <name evidence="6" type="ORF">VFH_I268760</name>
</gene>
<keyword evidence="1" id="KW-0328">Glycosyltransferase</keyword>
<dbReference type="Proteomes" id="UP001157006">
    <property type="component" value="Chromosome 1L"/>
</dbReference>
<dbReference type="PANTHER" id="PTHR10788:SF116">
    <property type="entry name" value="ALPHA,ALPHA-TREHALOSE-PHOSPHATE SYNTHASE [UDP-FORMING] 7-RELATED"/>
    <property type="match status" value="1"/>
</dbReference>
<evidence type="ECO:0000313" key="7">
    <source>
        <dbReference type="Proteomes" id="UP001157006"/>
    </source>
</evidence>
<evidence type="ECO:0000256" key="5">
    <source>
        <dbReference type="SAM" id="MobiDB-lite"/>
    </source>
</evidence>
<dbReference type="NCBIfam" id="TIGR00756">
    <property type="entry name" value="PPR"/>
    <property type="match status" value="1"/>
</dbReference>
<feature type="region of interest" description="Disordered" evidence="5">
    <location>
        <begin position="32"/>
        <end position="71"/>
    </location>
</feature>
<evidence type="ECO:0000256" key="3">
    <source>
        <dbReference type="ARBA" id="ARBA00022737"/>
    </source>
</evidence>
<dbReference type="GO" id="GO:0016757">
    <property type="term" value="F:glycosyltransferase activity"/>
    <property type="evidence" value="ECO:0007669"/>
    <property type="project" value="UniProtKB-KW"/>
</dbReference>
<sequence>MNIKPILKIEEILRNISNIYVQAPPQHLELNEDFLQGSDNEGDDDDNKEKASGLESGSELDFDSGNEDGDIEKQSKAIDEARESAGFVSKSISFSKIRKPSLRDDFVATLDTSIVCEKGVSVYRYIAAKGFEGDLFIGTSLVNMFCKMGRLDTARKVFDKMPNKDTASWNVMISGLLQSLHPSEAVEMFWKMNENVLDLRSNKVSALLVEEENRIRMLGLEYRSKRSYLGLEYYEGTISIKIMLVGIHMGQIESVMKMADEECINLKILVMEQMLKQHPKWQGRAVLVQIVNPTSGKGIHVEEVLAEIQESYTRINRVFSRPGYEPIVFIDRAVPITEKVAYHSLVKCVIVTALRDEMNLMPYEYTVSRQGSVELDKALGVENDEAKKSVIIVSEFIGCPPLLSCAIRVNLWNICL</sequence>
<evidence type="ECO:0000256" key="2">
    <source>
        <dbReference type="ARBA" id="ARBA00022679"/>
    </source>
</evidence>
<protein>
    <recommendedName>
        <fullName evidence="8">Pentatricopeptide repeat-containing protein</fullName>
    </recommendedName>
</protein>
<keyword evidence="3" id="KW-0677">Repeat</keyword>
<reference evidence="6 7" key="1">
    <citation type="submission" date="2023-01" db="EMBL/GenBank/DDBJ databases">
        <authorList>
            <person name="Kreplak J."/>
        </authorList>
    </citation>
    <scope>NUCLEOTIDE SEQUENCE [LARGE SCALE GENOMIC DNA]</scope>
</reference>
<dbReference type="Gene3D" id="1.25.40.10">
    <property type="entry name" value="Tetratricopeptide repeat domain"/>
    <property type="match status" value="1"/>
</dbReference>
<accession>A0AAV0YQU7</accession>
<keyword evidence="7" id="KW-1185">Reference proteome</keyword>
<dbReference type="EMBL" id="OX451736">
    <property type="protein sequence ID" value="CAI8586755.1"/>
    <property type="molecule type" value="Genomic_DNA"/>
</dbReference>
<evidence type="ECO:0000256" key="4">
    <source>
        <dbReference type="PROSITE-ProRule" id="PRU00708"/>
    </source>
</evidence>
<dbReference type="PROSITE" id="PS51375">
    <property type="entry name" value="PPR"/>
    <property type="match status" value="1"/>
</dbReference>
<dbReference type="Pfam" id="PF12854">
    <property type="entry name" value="PPR_1"/>
    <property type="match status" value="1"/>
</dbReference>
<evidence type="ECO:0000313" key="6">
    <source>
        <dbReference type="EMBL" id="CAI8586755.1"/>
    </source>
</evidence>
<feature type="compositionally biased region" description="Acidic residues" evidence="5">
    <location>
        <begin position="58"/>
        <end position="70"/>
    </location>
</feature>
<dbReference type="Pfam" id="PF01535">
    <property type="entry name" value="PPR"/>
    <property type="match status" value="1"/>
</dbReference>
<evidence type="ECO:0000256" key="1">
    <source>
        <dbReference type="ARBA" id="ARBA00022676"/>
    </source>
</evidence>
<dbReference type="GO" id="GO:0005829">
    <property type="term" value="C:cytosol"/>
    <property type="evidence" value="ECO:0007669"/>
    <property type="project" value="TreeGrafter"/>
</dbReference>
<dbReference type="AlphaFoldDB" id="A0AAV0YQU7"/>
<dbReference type="Pfam" id="PF00982">
    <property type="entry name" value="Glyco_transf_20"/>
    <property type="match status" value="1"/>
</dbReference>
<dbReference type="InterPro" id="IPR002885">
    <property type="entry name" value="PPR_rpt"/>
</dbReference>
<dbReference type="SUPFAM" id="SSF53756">
    <property type="entry name" value="UDP-Glycosyltransferase/glycogen phosphorylase"/>
    <property type="match status" value="1"/>
</dbReference>
<keyword evidence="2" id="KW-0808">Transferase</keyword>
<name>A0AAV0YQU7_VICFA</name>
<dbReference type="PANTHER" id="PTHR10788">
    <property type="entry name" value="TREHALOSE-6-PHOSPHATE SYNTHASE"/>
    <property type="match status" value="1"/>
</dbReference>
<dbReference type="InterPro" id="IPR001830">
    <property type="entry name" value="Glyco_trans_20"/>
</dbReference>
<dbReference type="InterPro" id="IPR011990">
    <property type="entry name" value="TPR-like_helical_dom_sf"/>
</dbReference>
<feature type="repeat" description="PPR" evidence="4">
    <location>
        <begin position="134"/>
        <end position="168"/>
    </location>
</feature>
<evidence type="ECO:0008006" key="8">
    <source>
        <dbReference type="Google" id="ProtNLM"/>
    </source>
</evidence>
<dbReference type="Gene3D" id="3.40.50.2000">
    <property type="entry name" value="Glycogen Phosphorylase B"/>
    <property type="match status" value="1"/>
</dbReference>
<dbReference type="GO" id="GO:0004805">
    <property type="term" value="F:trehalose-phosphatase activity"/>
    <property type="evidence" value="ECO:0007669"/>
    <property type="project" value="TreeGrafter"/>
</dbReference>
<proteinExistence type="predicted"/>
<organism evidence="6 7">
    <name type="scientific">Vicia faba</name>
    <name type="common">Broad bean</name>
    <name type="synonym">Faba vulgaris</name>
    <dbReference type="NCBI Taxonomy" id="3906"/>
    <lineage>
        <taxon>Eukaryota</taxon>
        <taxon>Viridiplantae</taxon>
        <taxon>Streptophyta</taxon>
        <taxon>Embryophyta</taxon>
        <taxon>Tracheophyta</taxon>
        <taxon>Spermatophyta</taxon>
        <taxon>Magnoliopsida</taxon>
        <taxon>eudicotyledons</taxon>
        <taxon>Gunneridae</taxon>
        <taxon>Pentapetalae</taxon>
        <taxon>rosids</taxon>
        <taxon>fabids</taxon>
        <taxon>Fabales</taxon>
        <taxon>Fabaceae</taxon>
        <taxon>Papilionoideae</taxon>
        <taxon>50 kb inversion clade</taxon>
        <taxon>NPAAA clade</taxon>
        <taxon>Hologalegina</taxon>
        <taxon>IRL clade</taxon>
        <taxon>Fabeae</taxon>
        <taxon>Vicia</taxon>
    </lineage>
</organism>